<dbReference type="Pfam" id="PF01888">
    <property type="entry name" value="CbiD"/>
    <property type="match status" value="1"/>
</dbReference>
<keyword evidence="1 5" id="KW-0169">Cobalamin biosynthesis</keyword>
<dbReference type="InterPro" id="IPR002748">
    <property type="entry name" value="CbiD"/>
</dbReference>
<evidence type="ECO:0000256" key="4">
    <source>
        <dbReference type="ARBA" id="ARBA00022691"/>
    </source>
</evidence>
<keyword evidence="3 5" id="KW-0808">Transferase</keyword>
<evidence type="ECO:0000256" key="5">
    <source>
        <dbReference type="HAMAP-Rule" id="MF_00787"/>
    </source>
</evidence>
<dbReference type="PANTHER" id="PTHR35863">
    <property type="entry name" value="COBALT-PRECORRIN-5B C(1)-METHYLTRANSFERASE"/>
    <property type="match status" value="1"/>
</dbReference>
<dbReference type="UniPathway" id="UPA00148">
    <property type="reaction ID" value="UER00227"/>
</dbReference>
<dbReference type="GO" id="GO:0032259">
    <property type="term" value="P:methylation"/>
    <property type="evidence" value="ECO:0007669"/>
    <property type="project" value="UniProtKB-KW"/>
</dbReference>
<evidence type="ECO:0000256" key="1">
    <source>
        <dbReference type="ARBA" id="ARBA00022573"/>
    </source>
</evidence>
<comment type="function">
    <text evidence="5">Catalyzes the methylation of C-1 in cobalt-precorrin-5B to form cobalt-precorrin-6A.</text>
</comment>
<evidence type="ECO:0000313" key="7">
    <source>
        <dbReference type="Proteomes" id="UP000295711"/>
    </source>
</evidence>
<dbReference type="Proteomes" id="UP000295711">
    <property type="component" value="Unassembled WGS sequence"/>
</dbReference>
<dbReference type="EMBL" id="SLXA01000001">
    <property type="protein sequence ID" value="TCO86650.1"/>
    <property type="molecule type" value="Genomic_DNA"/>
</dbReference>
<keyword evidence="2 5" id="KW-0489">Methyltransferase</keyword>
<dbReference type="SUPFAM" id="SSF111342">
    <property type="entry name" value="CbiD-like"/>
    <property type="match status" value="1"/>
</dbReference>
<dbReference type="EC" id="2.1.1.195" evidence="5"/>
<dbReference type="GO" id="GO:0043780">
    <property type="term" value="F:cobalt-precorrin-5B C1-methyltransferase activity"/>
    <property type="evidence" value="ECO:0007669"/>
    <property type="project" value="RHEA"/>
</dbReference>
<gene>
    <name evidence="5" type="primary">cbiD</name>
    <name evidence="6" type="ORF">EV212_101443</name>
</gene>
<accession>A0A4R2LH26</accession>
<dbReference type="GO" id="GO:0019251">
    <property type="term" value="P:anaerobic cobalamin biosynthetic process"/>
    <property type="evidence" value="ECO:0007669"/>
    <property type="project" value="UniProtKB-UniRule"/>
</dbReference>
<evidence type="ECO:0000313" key="6">
    <source>
        <dbReference type="EMBL" id="TCO86650.1"/>
    </source>
</evidence>
<comment type="caution">
    <text evidence="6">The sequence shown here is derived from an EMBL/GenBank/DDBJ whole genome shotgun (WGS) entry which is preliminary data.</text>
</comment>
<organism evidence="6 7">
    <name type="scientific">Frisingicoccus caecimuris</name>
    <dbReference type="NCBI Taxonomy" id="1796636"/>
    <lineage>
        <taxon>Bacteria</taxon>
        <taxon>Bacillati</taxon>
        <taxon>Bacillota</taxon>
        <taxon>Clostridia</taxon>
        <taxon>Lachnospirales</taxon>
        <taxon>Lachnospiraceae</taxon>
        <taxon>Frisingicoccus</taxon>
    </lineage>
</organism>
<comment type="similarity">
    <text evidence="5">Belongs to the CbiD family.</text>
</comment>
<comment type="catalytic activity">
    <reaction evidence="5">
        <text>Co-precorrin-5B + S-adenosyl-L-methionine = Co-precorrin-6A + S-adenosyl-L-homocysteine</text>
        <dbReference type="Rhea" id="RHEA:26285"/>
        <dbReference type="ChEBI" id="CHEBI:57856"/>
        <dbReference type="ChEBI" id="CHEBI:59789"/>
        <dbReference type="ChEBI" id="CHEBI:60063"/>
        <dbReference type="ChEBI" id="CHEBI:60064"/>
        <dbReference type="EC" id="2.1.1.195"/>
    </reaction>
</comment>
<dbReference type="InterPro" id="IPR036074">
    <property type="entry name" value="CbiD_sf"/>
</dbReference>
<dbReference type="PANTHER" id="PTHR35863:SF1">
    <property type="entry name" value="COBALT-PRECORRIN-5B C(1)-METHYLTRANSFERASE"/>
    <property type="match status" value="1"/>
</dbReference>
<evidence type="ECO:0000256" key="2">
    <source>
        <dbReference type="ARBA" id="ARBA00022603"/>
    </source>
</evidence>
<dbReference type="AlphaFoldDB" id="A0A4R2LH26"/>
<keyword evidence="7" id="KW-1185">Reference proteome</keyword>
<evidence type="ECO:0000256" key="3">
    <source>
        <dbReference type="ARBA" id="ARBA00022679"/>
    </source>
</evidence>
<reference evidence="6 7" key="1">
    <citation type="submission" date="2019-03" db="EMBL/GenBank/DDBJ databases">
        <title>Genomic Encyclopedia of Type Strains, Phase IV (KMG-IV): sequencing the most valuable type-strain genomes for metagenomic binning, comparative biology and taxonomic classification.</title>
        <authorList>
            <person name="Goeker M."/>
        </authorList>
    </citation>
    <scope>NUCLEOTIDE SEQUENCE [LARGE SCALE GENOMIC DNA]</scope>
    <source>
        <strain evidence="6 7">DSM 28559</strain>
    </source>
</reference>
<comment type="pathway">
    <text evidence="5">Cofactor biosynthesis; adenosylcobalamin biosynthesis; cob(II)yrinate a,c-diamide from sirohydrochlorin (anaerobic route): step 6/10.</text>
</comment>
<name>A0A4R2LH26_9FIRM</name>
<dbReference type="Gene3D" id="3.30.2110.10">
    <property type="entry name" value="CbiD-like"/>
    <property type="match status" value="1"/>
</dbReference>
<proteinExistence type="inferred from homology"/>
<keyword evidence="4 5" id="KW-0949">S-adenosyl-L-methionine</keyword>
<dbReference type="HAMAP" id="MF_00787">
    <property type="entry name" value="CbiD"/>
    <property type="match status" value="1"/>
</dbReference>
<dbReference type="NCBIfam" id="TIGR00312">
    <property type="entry name" value="cbiD"/>
    <property type="match status" value="1"/>
</dbReference>
<dbReference type="PIRSF" id="PIRSF026782">
    <property type="entry name" value="CbiD"/>
    <property type="match status" value="1"/>
</dbReference>
<protein>
    <recommendedName>
        <fullName evidence="5">Cobalt-precorrin-5B C(1)-methyltransferase</fullName>
        <ecNumber evidence="5">2.1.1.195</ecNumber>
    </recommendedName>
    <alternativeName>
        <fullName evidence="5">Cobalt-precorrin-6A synthase</fullName>
    </alternativeName>
</protein>
<sequence length="366" mass="39268">MDKVTPGSNLREGITTGTCAAAAAQASVRWQISGQCPKNVRIDLPSGKTVCLAVIQEGFPACGVIKDAGDDPDVTDGCEVIVRVTLFHEKGDIHFKAGKGIGRVTRAGLKVPVGEAAINPAPRQMIEKEIRYYVGDVGAEVEISIPGGERLAAKTFNSRVGIEGGLSILGTSGIVRPMSESAVVESLKTCLSVAAVSKPEYICFVLGETGERRMREWLTAQKKTRTGVEFVQISNYVGVMLDEAVRLNVKKILIGGFAGKLVKLAADIMNTHSHVADGRMETICTFAALAGAEQAMIEQLYACRTVTEAERLLKDYGLEKIWNSISDRAAEKCRLRMGRNGDVAVVLLDESGRILGKSRNMEAITG</sequence>